<gene>
    <name evidence="1" type="ORF">METZ01_LOCUS64671</name>
</gene>
<reference evidence="1" key="1">
    <citation type="submission" date="2018-05" db="EMBL/GenBank/DDBJ databases">
        <authorList>
            <person name="Lanie J.A."/>
            <person name="Ng W.-L."/>
            <person name="Kazmierczak K.M."/>
            <person name="Andrzejewski T.M."/>
            <person name="Davidsen T.M."/>
            <person name="Wayne K.J."/>
            <person name="Tettelin H."/>
            <person name="Glass J.I."/>
            <person name="Rusch D."/>
            <person name="Podicherti R."/>
            <person name="Tsui H.-C.T."/>
            <person name="Winkler M.E."/>
        </authorList>
    </citation>
    <scope>NUCLEOTIDE SEQUENCE</scope>
</reference>
<evidence type="ECO:0000313" key="1">
    <source>
        <dbReference type="EMBL" id="SVA11817.1"/>
    </source>
</evidence>
<dbReference type="AlphaFoldDB" id="A0A381TAV5"/>
<proteinExistence type="predicted"/>
<organism evidence="1">
    <name type="scientific">marine metagenome</name>
    <dbReference type="NCBI Taxonomy" id="408172"/>
    <lineage>
        <taxon>unclassified sequences</taxon>
        <taxon>metagenomes</taxon>
        <taxon>ecological metagenomes</taxon>
    </lineage>
</organism>
<dbReference type="EMBL" id="UINC01004103">
    <property type="protein sequence ID" value="SVA11817.1"/>
    <property type="molecule type" value="Genomic_DNA"/>
</dbReference>
<sequence length="181" mass="20059">MKSSDCTLFSGGAKGAEEEFGVQAEKNGVEEVCFTFDGHSTNRKRGVHFLTNEELIKGEVSLAYVSKLMNRSYTHGPKLKKVLQSIWHQINSAEEVFVVGKILNDGTVKGGTGWGAEFAKLCNKPLCVFDQDAKEWLKWNQNRWGKVSPKIKKKHFAGGGTRFLTPEGKKAIADLYAGSFK</sequence>
<protein>
    <submittedName>
        <fullName evidence="1">Uncharacterized protein</fullName>
    </submittedName>
</protein>
<name>A0A381TAV5_9ZZZZ</name>
<accession>A0A381TAV5</accession>